<evidence type="ECO:0000313" key="13">
    <source>
        <dbReference type="EMBL" id="QJA85536.1"/>
    </source>
</evidence>
<dbReference type="InterPro" id="IPR016136">
    <property type="entry name" value="DNA_helicase_N/primase_C"/>
</dbReference>
<keyword evidence="4" id="KW-0378">Hydrolase</keyword>
<dbReference type="GO" id="GO:0005524">
    <property type="term" value="F:ATP binding"/>
    <property type="evidence" value="ECO:0007669"/>
    <property type="project" value="UniProtKB-KW"/>
</dbReference>
<evidence type="ECO:0000256" key="3">
    <source>
        <dbReference type="ARBA" id="ARBA00022741"/>
    </source>
</evidence>
<keyword evidence="3" id="KW-0547">Nucleotide-binding</keyword>
<evidence type="ECO:0000256" key="5">
    <source>
        <dbReference type="ARBA" id="ARBA00022806"/>
    </source>
</evidence>
<dbReference type="GO" id="GO:0006260">
    <property type="term" value="P:DNA replication"/>
    <property type="evidence" value="ECO:0007669"/>
    <property type="project" value="UniProtKB-KW"/>
</dbReference>
<dbReference type="EMBL" id="MT142580">
    <property type="protein sequence ID" value="QJA85536.1"/>
    <property type="molecule type" value="Genomic_DNA"/>
</dbReference>
<feature type="region of interest" description="Disordered" evidence="11">
    <location>
        <begin position="442"/>
        <end position="499"/>
    </location>
</feature>
<dbReference type="EC" id="5.6.2.3" evidence="9"/>
<comment type="catalytic activity">
    <reaction evidence="10">
        <text>ATP + H2O = ADP + phosphate + H(+)</text>
        <dbReference type="Rhea" id="RHEA:13065"/>
        <dbReference type="ChEBI" id="CHEBI:15377"/>
        <dbReference type="ChEBI" id="CHEBI:15378"/>
        <dbReference type="ChEBI" id="CHEBI:30616"/>
        <dbReference type="ChEBI" id="CHEBI:43474"/>
        <dbReference type="ChEBI" id="CHEBI:456216"/>
        <dbReference type="EC" id="5.6.2.3"/>
    </reaction>
</comment>
<evidence type="ECO:0000256" key="6">
    <source>
        <dbReference type="ARBA" id="ARBA00022840"/>
    </source>
</evidence>
<keyword evidence="5 13" id="KW-0347">Helicase</keyword>
<feature type="domain" description="SF4 helicase" evidence="12">
    <location>
        <begin position="176"/>
        <end position="436"/>
    </location>
</feature>
<dbReference type="GO" id="GO:0016787">
    <property type="term" value="F:hydrolase activity"/>
    <property type="evidence" value="ECO:0007669"/>
    <property type="project" value="UniProtKB-KW"/>
</dbReference>
<keyword evidence="6" id="KW-0067">ATP-binding</keyword>
<dbReference type="CDD" id="cd00984">
    <property type="entry name" value="DnaB_C"/>
    <property type="match status" value="1"/>
</dbReference>
<evidence type="ECO:0000256" key="2">
    <source>
        <dbReference type="ARBA" id="ARBA00022705"/>
    </source>
</evidence>
<proteinExistence type="inferred from homology"/>
<dbReference type="InterPro" id="IPR007694">
    <property type="entry name" value="DNA_helicase_DnaB-like_C"/>
</dbReference>
<dbReference type="PROSITE" id="PS51199">
    <property type="entry name" value="SF4_HELICASE"/>
    <property type="match status" value="1"/>
</dbReference>
<feature type="compositionally biased region" description="Basic and acidic residues" evidence="11">
    <location>
        <begin position="457"/>
        <end position="470"/>
    </location>
</feature>
<keyword evidence="2" id="KW-0235">DNA replication</keyword>
<keyword evidence="8" id="KW-0413">Isomerase</keyword>
<dbReference type="PANTHER" id="PTHR30153:SF2">
    <property type="entry name" value="REPLICATIVE DNA HELICASE"/>
    <property type="match status" value="1"/>
</dbReference>
<evidence type="ECO:0000256" key="1">
    <source>
        <dbReference type="ARBA" id="ARBA00008428"/>
    </source>
</evidence>
<dbReference type="AlphaFoldDB" id="A0A6M3KU28"/>
<dbReference type="InterPro" id="IPR036185">
    <property type="entry name" value="DNA_heli_DnaB-like_N_sf"/>
</dbReference>
<accession>A0A6M3KU28</accession>
<dbReference type="SUPFAM" id="SSF52540">
    <property type="entry name" value="P-loop containing nucleoside triphosphate hydrolases"/>
    <property type="match status" value="1"/>
</dbReference>
<dbReference type="Pfam" id="PF03796">
    <property type="entry name" value="DnaB_C"/>
    <property type="match status" value="1"/>
</dbReference>
<gene>
    <name evidence="13" type="ORF">MM415B02208_0016</name>
</gene>
<evidence type="ECO:0000256" key="7">
    <source>
        <dbReference type="ARBA" id="ARBA00023125"/>
    </source>
</evidence>
<dbReference type="GO" id="GO:0043139">
    <property type="term" value="F:5'-3' DNA helicase activity"/>
    <property type="evidence" value="ECO:0007669"/>
    <property type="project" value="UniProtKB-EC"/>
</dbReference>
<organism evidence="13">
    <name type="scientific">viral metagenome</name>
    <dbReference type="NCBI Taxonomy" id="1070528"/>
    <lineage>
        <taxon>unclassified sequences</taxon>
        <taxon>metagenomes</taxon>
        <taxon>organismal metagenomes</taxon>
    </lineage>
</organism>
<reference evidence="13" key="1">
    <citation type="submission" date="2020-03" db="EMBL/GenBank/DDBJ databases">
        <title>The deep terrestrial virosphere.</title>
        <authorList>
            <person name="Holmfeldt K."/>
            <person name="Nilsson E."/>
            <person name="Simone D."/>
            <person name="Lopez-Fernandez M."/>
            <person name="Wu X."/>
            <person name="de Brujin I."/>
            <person name="Lundin D."/>
            <person name="Andersson A."/>
            <person name="Bertilsson S."/>
            <person name="Dopson M."/>
        </authorList>
    </citation>
    <scope>NUCLEOTIDE SEQUENCE</scope>
    <source>
        <strain evidence="13">MM415B02208</strain>
    </source>
</reference>
<name>A0A6M3KU28_9ZZZZ</name>
<evidence type="ECO:0000256" key="4">
    <source>
        <dbReference type="ARBA" id="ARBA00022801"/>
    </source>
</evidence>
<dbReference type="Gene3D" id="3.40.50.300">
    <property type="entry name" value="P-loop containing nucleotide triphosphate hydrolases"/>
    <property type="match status" value="1"/>
</dbReference>
<dbReference type="Gene3D" id="1.10.860.10">
    <property type="entry name" value="DNAb Helicase, Chain A"/>
    <property type="match status" value="1"/>
</dbReference>
<evidence type="ECO:0000256" key="10">
    <source>
        <dbReference type="ARBA" id="ARBA00048954"/>
    </source>
</evidence>
<evidence type="ECO:0000259" key="12">
    <source>
        <dbReference type="PROSITE" id="PS51199"/>
    </source>
</evidence>
<dbReference type="Pfam" id="PF00772">
    <property type="entry name" value="DnaB"/>
    <property type="match status" value="1"/>
</dbReference>
<dbReference type="InterPro" id="IPR027417">
    <property type="entry name" value="P-loop_NTPase"/>
</dbReference>
<dbReference type="GO" id="GO:0005829">
    <property type="term" value="C:cytosol"/>
    <property type="evidence" value="ECO:0007669"/>
    <property type="project" value="TreeGrafter"/>
</dbReference>
<evidence type="ECO:0000256" key="9">
    <source>
        <dbReference type="ARBA" id="ARBA00044969"/>
    </source>
</evidence>
<dbReference type="PANTHER" id="PTHR30153">
    <property type="entry name" value="REPLICATIVE DNA HELICASE DNAB"/>
    <property type="match status" value="1"/>
</dbReference>
<comment type="similarity">
    <text evidence="1">Belongs to the helicase family. DnaB subfamily.</text>
</comment>
<dbReference type="GO" id="GO:0003677">
    <property type="term" value="F:DNA binding"/>
    <property type="evidence" value="ECO:0007669"/>
    <property type="project" value="UniProtKB-KW"/>
</dbReference>
<evidence type="ECO:0000256" key="8">
    <source>
        <dbReference type="ARBA" id="ARBA00023235"/>
    </source>
</evidence>
<evidence type="ECO:0000256" key="11">
    <source>
        <dbReference type="SAM" id="MobiDB-lite"/>
    </source>
</evidence>
<keyword evidence="7" id="KW-0238">DNA-binding</keyword>
<sequence>MDSDRILPHAVGVEKAVLGGVMLGGVPSLDEARAVLRPESFYHTAHRKIFKALCHLGDNGGHLDQVSVVEMLQKHGVLEDSGGPAYVFSLVGEMATSANVEYHSGIVNDRYVRRLIIDRSSRLQSMAYEAEVDLAELTAASDFSSDLETGLVEGSWSTIGEAGERAVESIVDTHENPDKLPGIPSGLTALDDLTTGFQDSELTLVAARPSIGKTAWALQVALNAGKSGLAVAVVSVEMSEMPLAKRLLVTDTGVDGQGLRRGRLPAGDLERVKQAAAAFRGLPVYLSDKLIRPTQIAVEVRKLARKVDLKLIIIDYLQLMEGDGPRNESREREVASIGGALKKLAKSMDVPVIALAQLNRGIEARQDRRPKLSDLRESGFLEQVADLVVFLHRPEGEDHANEMELIIGKQRNGPVGSVTVYYEEKTGRFGDLEKRYDGQDEGAAYRAPDAGGVPKAPVRDDRSGGGEDSQRTISYRESGDRPGDPPDWVTQRQPGEAES</sequence>
<dbReference type="SUPFAM" id="SSF48024">
    <property type="entry name" value="N-terminal domain of DnaB helicase"/>
    <property type="match status" value="1"/>
</dbReference>
<dbReference type="InterPro" id="IPR007693">
    <property type="entry name" value="DNA_helicase_DnaB-like_N"/>
</dbReference>
<protein>
    <recommendedName>
        <fullName evidence="9">DNA 5'-3' helicase</fullName>
        <ecNumber evidence="9">5.6.2.3</ecNumber>
    </recommendedName>
</protein>